<feature type="domain" description="Nuclear receptor" evidence="11">
    <location>
        <begin position="142"/>
        <end position="236"/>
    </location>
</feature>
<evidence type="ECO:0000256" key="7">
    <source>
        <dbReference type="ARBA" id="ARBA00023163"/>
    </source>
</evidence>
<feature type="domain" description="NR LBD" evidence="12">
    <location>
        <begin position="260"/>
        <end position="494"/>
    </location>
</feature>
<evidence type="ECO:0000313" key="14">
    <source>
        <dbReference type="Proteomes" id="UP001235939"/>
    </source>
</evidence>
<evidence type="ECO:0000256" key="8">
    <source>
        <dbReference type="ARBA" id="ARBA00023170"/>
    </source>
</evidence>
<dbReference type="PANTHER" id="PTHR24085">
    <property type="entry name" value="NUCLEAR HORMONE RECEPTOR"/>
    <property type="match status" value="1"/>
</dbReference>
<dbReference type="InterPro" id="IPR013088">
    <property type="entry name" value="Znf_NHR/GATA"/>
</dbReference>
<keyword evidence="3" id="KW-0863">Zinc-finger</keyword>
<dbReference type="Pfam" id="PF00105">
    <property type="entry name" value="zf-C4"/>
    <property type="match status" value="2"/>
</dbReference>
<sequence>MHVQSLSFPASSSGLLGPADYQFGEEAEFIGEEFSPLEFGAAGEAFLPPPEESSSFAELFPTAESSPPALPSFQETYSPRYRRSADVSGVFSFKFEELRTDCDPSFSLEATPQSSESDANQGWNKPTVCSRSGSPESAPSPSQLCAVCGDNAACQHYGVRTCEGCKGFFKVNTYFPRQHGARPYTCVLQRTVQKGAKYVCLGNKDCPVDKRRRNRCQFCRFQKCLAVGMVKEVVRTDSLKGRRGRLPSKPKSPTESPPSPPVSLITAVVRAHVDTTPDIASLDYTQFRDPESDSTTTESERVQQFYNLIVSSIDVIRIFAEKIPGFTELDRADQDLLLQSASLELFALRFAYRLKSDDDRFTFCNGVVLHRDQCRKAFGDWLSSILEFSDSLQRLEIDISALACLSALTLITERLGLKEPQKVEQLQMKIIGSLRDHVTYNSEAQKKQHYFSRILAKLPELRSLSAQGLQRIFYLKLGHVTPAPPLIENMFVASLPF</sequence>
<dbReference type="PRINTS" id="PR01284">
    <property type="entry name" value="NUCLEARECPTR"/>
</dbReference>
<dbReference type="PRINTS" id="PR00047">
    <property type="entry name" value="STROIDFINGER"/>
</dbReference>
<evidence type="ECO:0000256" key="3">
    <source>
        <dbReference type="ARBA" id="ARBA00022771"/>
    </source>
</evidence>
<keyword evidence="6" id="KW-0238">DNA-binding</keyword>
<dbReference type="SUPFAM" id="SSF57716">
    <property type="entry name" value="Glucocorticoid receptor-like (DNA-binding domain)"/>
    <property type="match status" value="1"/>
</dbReference>
<name>A0ABY6KIV5_9ARAC</name>
<proteinExistence type="predicted"/>
<keyword evidence="8" id="KW-0675">Receptor</keyword>
<evidence type="ECO:0000256" key="10">
    <source>
        <dbReference type="SAM" id="MobiDB-lite"/>
    </source>
</evidence>
<evidence type="ECO:0000313" key="13">
    <source>
        <dbReference type="EMBL" id="UYV68377.1"/>
    </source>
</evidence>
<dbReference type="InterPro" id="IPR000536">
    <property type="entry name" value="Nucl_hrmn_rcpt_lig-bd"/>
</dbReference>
<dbReference type="Proteomes" id="UP001235939">
    <property type="component" value="Chromosome 05"/>
</dbReference>
<evidence type="ECO:0000256" key="2">
    <source>
        <dbReference type="ARBA" id="ARBA00022723"/>
    </source>
</evidence>
<evidence type="ECO:0000256" key="5">
    <source>
        <dbReference type="ARBA" id="ARBA00023015"/>
    </source>
</evidence>
<dbReference type="PANTHER" id="PTHR24085:SF4">
    <property type="entry name" value="NUCLEAR HORMONE RECEPTOR HR38-RELATED"/>
    <property type="match status" value="1"/>
</dbReference>
<dbReference type="EMBL" id="CP092867">
    <property type="protein sequence ID" value="UYV68377.1"/>
    <property type="molecule type" value="Genomic_DNA"/>
</dbReference>
<dbReference type="Gene3D" id="3.30.50.10">
    <property type="entry name" value="Erythroid Transcription Factor GATA-1, subunit A"/>
    <property type="match status" value="1"/>
</dbReference>
<dbReference type="SUPFAM" id="SSF48508">
    <property type="entry name" value="Nuclear receptor ligand-binding domain"/>
    <property type="match status" value="1"/>
</dbReference>
<feature type="compositionally biased region" description="Polar residues" evidence="10">
    <location>
        <begin position="108"/>
        <end position="135"/>
    </location>
</feature>
<dbReference type="InterPro" id="IPR035500">
    <property type="entry name" value="NHR-like_dom_sf"/>
</dbReference>
<evidence type="ECO:0000259" key="12">
    <source>
        <dbReference type="PROSITE" id="PS51843"/>
    </source>
</evidence>
<keyword evidence="2" id="KW-0479">Metal-binding</keyword>
<feature type="region of interest" description="Disordered" evidence="10">
    <location>
        <begin position="238"/>
        <end position="261"/>
    </location>
</feature>
<dbReference type="PROSITE" id="PS51030">
    <property type="entry name" value="NUCLEAR_REC_DBD_2"/>
    <property type="match status" value="1"/>
</dbReference>
<accession>A0ABY6KIV5</accession>
<dbReference type="Gene3D" id="1.10.565.10">
    <property type="entry name" value="Retinoid X Receptor"/>
    <property type="match status" value="1"/>
</dbReference>
<evidence type="ECO:0000256" key="1">
    <source>
        <dbReference type="ARBA" id="ARBA00004123"/>
    </source>
</evidence>
<dbReference type="InterPro" id="IPR001723">
    <property type="entry name" value="Nuclear_hrmn_rcpt"/>
</dbReference>
<keyword evidence="7" id="KW-0804">Transcription</keyword>
<dbReference type="InterPro" id="IPR001628">
    <property type="entry name" value="Znf_hrmn_rcpt"/>
</dbReference>
<reference evidence="13 14" key="1">
    <citation type="submission" date="2022-01" db="EMBL/GenBank/DDBJ databases">
        <title>A chromosomal length assembly of Cordylochernes scorpioides.</title>
        <authorList>
            <person name="Zeh D."/>
            <person name="Zeh J."/>
        </authorList>
    </citation>
    <scope>NUCLEOTIDE SEQUENCE [LARGE SCALE GENOMIC DNA]</scope>
    <source>
        <strain evidence="13">IN4F17</strain>
        <tissue evidence="13">Whole Body</tissue>
    </source>
</reference>
<keyword evidence="9" id="KW-0539">Nucleus</keyword>
<comment type="subcellular location">
    <subcellularLocation>
        <location evidence="1">Nucleus</location>
    </subcellularLocation>
</comment>
<organism evidence="13 14">
    <name type="scientific">Cordylochernes scorpioides</name>
    <dbReference type="NCBI Taxonomy" id="51811"/>
    <lineage>
        <taxon>Eukaryota</taxon>
        <taxon>Metazoa</taxon>
        <taxon>Ecdysozoa</taxon>
        <taxon>Arthropoda</taxon>
        <taxon>Chelicerata</taxon>
        <taxon>Arachnida</taxon>
        <taxon>Pseudoscorpiones</taxon>
        <taxon>Cheliferoidea</taxon>
        <taxon>Chernetidae</taxon>
        <taxon>Cordylochernes</taxon>
    </lineage>
</organism>
<dbReference type="SMART" id="SM00430">
    <property type="entry name" value="HOLI"/>
    <property type="match status" value="1"/>
</dbReference>
<dbReference type="PRINTS" id="PR00398">
    <property type="entry name" value="STRDHORMONER"/>
</dbReference>
<keyword evidence="14" id="KW-1185">Reference proteome</keyword>
<gene>
    <name evidence="13" type="ORF">LAZ67_5004146</name>
</gene>
<dbReference type="CDD" id="cd06969">
    <property type="entry name" value="NR_DBD_NGFI-B"/>
    <property type="match status" value="1"/>
</dbReference>
<dbReference type="Pfam" id="PF00104">
    <property type="entry name" value="Hormone_recep"/>
    <property type="match status" value="1"/>
</dbReference>
<protein>
    <submittedName>
        <fullName evidence="13">NR4A2</fullName>
    </submittedName>
</protein>
<keyword evidence="4" id="KW-0862">Zinc</keyword>
<keyword evidence="5" id="KW-0805">Transcription regulation</keyword>
<dbReference type="InterPro" id="IPR003070">
    <property type="entry name" value="NR4A1-3"/>
</dbReference>
<feature type="region of interest" description="Disordered" evidence="10">
    <location>
        <begin position="106"/>
        <end position="135"/>
    </location>
</feature>
<evidence type="ECO:0000256" key="6">
    <source>
        <dbReference type="ARBA" id="ARBA00023125"/>
    </source>
</evidence>
<evidence type="ECO:0000256" key="9">
    <source>
        <dbReference type="ARBA" id="ARBA00023242"/>
    </source>
</evidence>
<dbReference type="PROSITE" id="PS51843">
    <property type="entry name" value="NR_LBD"/>
    <property type="match status" value="1"/>
</dbReference>
<evidence type="ECO:0000256" key="4">
    <source>
        <dbReference type="ARBA" id="ARBA00022833"/>
    </source>
</evidence>
<evidence type="ECO:0000259" key="11">
    <source>
        <dbReference type="PROSITE" id="PS51030"/>
    </source>
</evidence>
<dbReference type="SMART" id="SM00399">
    <property type="entry name" value="ZnF_C4"/>
    <property type="match status" value="1"/>
</dbReference>